<dbReference type="EMBL" id="CAJFCJ010000057">
    <property type="protein sequence ID" value="CAD5126528.1"/>
    <property type="molecule type" value="Genomic_DNA"/>
</dbReference>
<dbReference type="Proteomes" id="UP000549394">
    <property type="component" value="Unassembled WGS sequence"/>
</dbReference>
<sequence>MKWIIYFAFLSLLPIQVNLKSISATTCSEVATSIINWIEHDMSNVMSKRLYERTFDKISNNPSFEVLKDRDKLTKTVCMILNAKSMRELSKKLSETIFKDIISASEISYLIRRKYKYLKPYLEDGKFQLAFKYLNELLKYIRENIINENVSKKSEFIEKFTEIINDMSLKYGRKWWNDRESLRLINHLFRSLNLWMSDDNSKGAVSQVIAKYFNVTDTYNYNSYKYLLIDSLNLLRTKSEDEINKILQSYKTGFEIIKFFYLNNVFTLPVCSYDKTIDKFVTTFIKHKELIKTLIPLYSYSFFVNAISEIEIFKNNMCSILYSKDKIDFNNNLAMYLGIPRLYVESDERLISPFLHSASFFLNTIEICEKLFSFIKKTNIILEWPIKIQIFEIKQFLDDLLNSYGENWLKYVDVFNQLVSNDFKMTKSRNDELAKNFVKIDNDHQLLISLGLSENSKLRYFIEEFRHFVLHERASVNLDNIIKLSKNIWNIYKDLEEIGIIELIKAPDKKCDASKHEIIGNVLKFFNKNKYILSKTLYPILEKNMHTRISHYNLPIWISKFLCILLESSEENFQSNFFGYIGSFHYYYYGGFINTIIKIDTGKLTNDFSESMEVWITVLEGYEKFHKMRANGERTEDIMSFVENRLRNMTKLFGPYWTAKLNPNVDGRYDLYYSFSGHYSYRKVTRAIVETHSIEEFNDKMNFSYQATRESSKMIFEIVETLVKNNWRKIIPVFKEFHNLLIQFIHTNAMSIMMKVFHVNH</sequence>
<comment type="caution">
    <text evidence="2">The sequence shown here is derived from an EMBL/GenBank/DDBJ whole genome shotgun (WGS) entry which is preliminary data.</text>
</comment>
<feature type="chain" id="PRO_5029623015" evidence="1">
    <location>
        <begin position="20"/>
        <end position="761"/>
    </location>
</feature>
<evidence type="ECO:0000256" key="1">
    <source>
        <dbReference type="SAM" id="SignalP"/>
    </source>
</evidence>
<protein>
    <submittedName>
        <fullName evidence="2">DgyrCDS14635</fullName>
    </submittedName>
</protein>
<reference evidence="2 3" key="1">
    <citation type="submission" date="2020-08" db="EMBL/GenBank/DDBJ databases">
        <authorList>
            <person name="Hejnol A."/>
        </authorList>
    </citation>
    <scope>NUCLEOTIDE SEQUENCE [LARGE SCALE GENOMIC DNA]</scope>
</reference>
<evidence type="ECO:0000313" key="3">
    <source>
        <dbReference type="Proteomes" id="UP000549394"/>
    </source>
</evidence>
<keyword evidence="1" id="KW-0732">Signal</keyword>
<evidence type="ECO:0000313" key="2">
    <source>
        <dbReference type="EMBL" id="CAD5126528.1"/>
    </source>
</evidence>
<dbReference type="AlphaFoldDB" id="A0A7I8WEC3"/>
<keyword evidence="3" id="KW-1185">Reference proteome</keyword>
<feature type="signal peptide" evidence="1">
    <location>
        <begin position="1"/>
        <end position="19"/>
    </location>
</feature>
<accession>A0A7I8WEC3</accession>
<name>A0A7I8WEC3_9ANNE</name>
<gene>
    <name evidence="2" type="ORF">DGYR_LOCUS13767</name>
</gene>
<organism evidence="2 3">
    <name type="scientific">Dimorphilus gyrociliatus</name>
    <dbReference type="NCBI Taxonomy" id="2664684"/>
    <lineage>
        <taxon>Eukaryota</taxon>
        <taxon>Metazoa</taxon>
        <taxon>Spiralia</taxon>
        <taxon>Lophotrochozoa</taxon>
        <taxon>Annelida</taxon>
        <taxon>Polychaeta</taxon>
        <taxon>Polychaeta incertae sedis</taxon>
        <taxon>Dinophilidae</taxon>
        <taxon>Dimorphilus</taxon>
    </lineage>
</organism>
<proteinExistence type="predicted"/>